<proteinExistence type="inferred from homology"/>
<dbReference type="Pfam" id="PF01648">
    <property type="entry name" value="ACPS"/>
    <property type="match status" value="1"/>
</dbReference>
<dbReference type="InterPro" id="IPR055066">
    <property type="entry name" value="AASDHPPT_N"/>
</dbReference>
<protein>
    <submittedName>
        <fullName evidence="5">4'-phosphopantetheinyl transferase superfamily protein</fullName>
    </submittedName>
</protein>
<dbReference type="GO" id="GO:0000287">
    <property type="term" value="F:magnesium ion binding"/>
    <property type="evidence" value="ECO:0007669"/>
    <property type="project" value="InterPro"/>
</dbReference>
<feature type="domain" description="4'-phosphopantetheinyl transferase" evidence="3">
    <location>
        <begin position="101"/>
        <end position="170"/>
    </location>
</feature>
<dbReference type="AlphaFoldDB" id="A0A9X3CAF3"/>
<dbReference type="EMBL" id="JAOZEV010000029">
    <property type="protein sequence ID" value="MCV9934591.1"/>
    <property type="molecule type" value="Genomic_DNA"/>
</dbReference>
<gene>
    <name evidence="5" type="ORF">OIU80_20100</name>
</gene>
<evidence type="ECO:0000256" key="2">
    <source>
        <dbReference type="ARBA" id="ARBA00022679"/>
    </source>
</evidence>
<dbReference type="RefSeq" id="WP_264288758.1">
    <property type="nucleotide sequence ID" value="NZ_JAOZEV010000029.1"/>
</dbReference>
<dbReference type="Pfam" id="PF22624">
    <property type="entry name" value="AASDHPPT_N"/>
    <property type="match status" value="1"/>
</dbReference>
<dbReference type="Gene3D" id="3.90.470.20">
    <property type="entry name" value="4'-phosphopantetheinyl transferase domain"/>
    <property type="match status" value="2"/>
</dbReference>
<evidence type="ECO:0000259" key="3">
    <source>
        <dbReference type="Pfam" id="PF01648"/>
    </source>
</evidence>
<dbReference type="InterPro" id="IPR050559">
    <property type="entry name" value="P-Pant_transferase_sf"/>
</dbReference>
<dbReference type="GO" id="GO:0005829">
    <property type="term" value="C:cytosol"/>
    <property type="evidence" value="ECO:0007669"/>
    <property type="project" value="TreeGrafter"/>
</dbReference>
<reference evidence="5" key="1">
    <citation type="submission" date="2022-10" db="EMBL/GenBank/DDBJ databases">
        <title>Two novel species of Flavobacterium.</title>
        <authorList>
            <person name="Liu Q."/>
            <person name="Xin Y.-H."/>
        </authorList>
    </citation>
    <scope>NUCLEOTIDE SEQUENCE</scope>
    <source>
        <strain evidence="5">LS1R47</strain>
    </source>
</reference>
<comment type="similarity">
    <text evidence="1">Belongs to the P-Pant transferase superfamily. Gsp/Sfp/HetI/AcpT family.</text>
</comment>
<keyword evidence="2 5" id="KW-0808">Transferase</keyword>
<evidence type="ECO:0000313" key="6">
    <source>
        <dbReference type="Proteomes" id="UP001151133"/>
    </source>
</evidence>
<organism evidence="5 6">
    <name type="scientific">Flavobacterium frigoritolerans</name>
    <dbReference type="NCBI Taxonomy" id="2987686"/>
    <lineage>
        <taxon>Bacteria</taxon>
        <taxon>Pseudomonadati</taxon>
        <taxon>Bacteroidota</taxon>
        <taxon>Flavobacteriia</taxon>
        <taxon>Flavobacteriales</taxon>
        <taxon>Flavobacteriaceae</taxon>
        <taxon>Flavobacterium</taxon>
    </lineage>
</organism>
<feature type="domain" description="4'-phosphopantetheinyl transferase N-terminal" evidence="4">
    <location>
        <begin position="16"/>
        <end position="96"/>
    </location>
</feature>
<dbReference type="SUPFAM" id="SSF56214">
    <property type="entry name" value="4'-phosphopantetheinyl transferase"/>
    <property type="match status" value="2"/>
</dbReference>
<dbReference type="InterPro" id="IPR037143">
    <property type="entry name" value="4-PPantetheinyl_Trfase_dom_sf"/>
</dbReference>
<sequence>MMIVINYINIDLIDDYKKLIPNVPEFIQKQINSYVKENDQKRCLFGKLVLRKLLMESGYSKRVLDEIKIDENNRPYINQDIDFNISHSGNYVICAVSIQSRIGIDIEEIKNIDVNEIKEIVFNDEDDKRFKNTQTPLEFFYETWTLKEAALKADGKGLMIPLKDIEIYNEKLLCCNQLWSFEKLNINESYSAYVVYNGNHIVSMNEINIYSII</sequence>
<dbReference type="Proteomes" id="UP001151133">
    <property type="component" value="Unassembled WGS sequence"/>
</dbReference>
<keyword evidence="6" id="KW-1185">Reference proteome</keyword>
<dbReference type="InterPro" id="IPR008278">
    <property type="entry name" value="4-PPantetheinyl_Trfase_dom"/>
</dbReference>
<evidence type="ECO:0000313" key="5">
    <source>
        <dbReference type="EMBL" id="MCV9934591.1"/>
    </source>
</evidence>
<name>A0A9X3CAF3_9FLAO</name>
<comment type="caution">
    <text evidence="5">The sequence shown here is derived from an EMBL/GenBank/DDBJ whole genome shotgun (WGS) entry which is preliminary data.</text>
</comment>
<dbReference type="GO" id="GO:0019878">
    <property type="term" value="P:lysine biosynthetic process via aminoadipic acid"/>
    <property type="evidence" value="ECO:0007669"/>
    <property type="project" value="TreeGrafter"/>
</dbReference>
<evidence type="ECO:0000259" key="4">
    <source>
        <dbReference type="Pfam" id="PF22624"/>
    </source>
</evidence>
<dbReference type="GO" id="GO:0008897">
    <property type="term" value="F:holo-[acyl-carrier-protein] synthase activity"/>
    <property type="evidence" value="ECO:0007669"/>
    <property type="project" value="InterPro"/>
</dbReference>
<accession>A0A9X3CAF3</accession>
<dbReference type="PANTHER" id="PTHR12215:SF10">
    <property type="entry name" value="L-AMINOADIPATE-SEMIALDEHYDE DEHYDROGENASE-PHOSPHOPANTETHEINYL TRANSFERASE"/>
    <property type="match status" value="1"/>
</dbReference>
<evidence type="ECO:0000256" key="1">
    <source>
        <dbReference type="ARBA" id="ARBA00010990"/>
    </source>
</evidence>
<dbReference type="PANTHER" id="PTHR12215">
    <property type="entry name" value="PHOSPHOPANTETHEINE TRANSFERASE"/>
    <property type="match status" value="1"/>
</dbReference>